<keyword evidence="2" id="KW-1185">Reference proteome</keyword>
<evidence type="ECO:0000313" key="1">
    <source>
        <dbReference type="EMBL" id="CAH3017228.1"/>
    </source>
</evidence>
<accession>A0ABN8LNI7</accession>
<dbReference type="Proteomes" id="UP001159427">
    <property type="component" value="Unassembled WGS sequence"/>
</dbReference>
<name>A0ABN8LNI7_9CNID</name>
<gene>
    <name evidence="1" type="ORF">PEVE_00036358</name>
</gene>
<dbReference type="PANTHER" id="PTHR35450:SF2">
    <property type="entry name" value="REVERSE TRANSCRIPTASE DOMAIN-CONTAINING PROTEIN"/>
    <property type="match status" value="1"/>
</dbReference>
<feature type="non-terminal residue" evidence="1">
    <location>
        <position position="156"/>
    </location>
</feature>
<protein>
    <submittedName>
        <fullName evidence="1">Uncharacterized protein</fullName>
    </submittedName>
</protein>
<proteinExistence type="predicted"/>
<reference evidence="1 2" key="1">
    <citation type="submission" date="2022-05" db="EMBL/GenBank/DDBJ databases">
        <authorList>
            <consortium name="Genoscope - CEA"/>
            <person name="William W."/>
        </authorList>
    </citation>
    <scope>NUCLEOTIDE SEQUENCE [LARGE SCALE GENOMIC DNA]</scope>
</reference>
<sequence length="156" mass="17674">MDRKTKKILAMNGCLHTRSNVARLYLYLPRKEGGEKVDWITWDITIFTDKRMKHNRPDITVVHKDTQEWMIINIAAPADQNILTTGEEKYQNLALEIKRILRAKRVTILPIVTSALRTTSGYTKAGNGRLSLPDIFGSAQLSAILSTAHILRKVSC</sequence>
<dbReference type="PANTHER" id="PTHR35450">
    <property type="entry name" value="REVERSE TRANSCRIPTASE DOMAIN-CONTAINING PROTEIN"/>
    <property type="match status" value="1"/>
</dbReference>
<dbReference type="EMBL" id="CALNXI010000058">
    <property type="protein sequence ID" value="CAH3017228.1"/>
    <property type="molecule type" value="Genomic_DNA"/>
</dbReference>
<evidence type="ECO:0000313" key="2">
    <source>
        <dbReference type="Proteomes" id="UP001159427"/>
    </source>
</evidence>
<comment type="caution">
    <text evidence="1">The sequence shown here is derived from an EMBL/GenBank/DDBJ whole genome shotgun (WGS) entry which is preliminary data.</text>
</comment>
<organism evidence="1 2">
    <name type="scientific">Porites evermanni</name>
    <dbReference type="NCBI Taxonomy" id="104178"/>
    <lineage>
        <taxon>Eukaryota</taxon>
        <taxon>Metazoa</taxon>
        <taxon>Cnidaria</taxon>
        <taxon>Anthozoa</taxon>
        <taxon>Hexacorallia</taxon>
        <taxon>Scleractinia</taxon>
        <taxon>Fungiina</taxon>
        <taxon>Poritidae</taxon>
        <taxon>Porites</taxon>
    </lineage>
</organism>